<proteinExistence type="predicted"/>
<dbReference type="AlphaFoldDB" id="A0A2I0KCT8"/>
<comment type="caution">
    <text evidence="1">The sequence shown here is derived from an EMBL/GenBank/DDBJ whole genome shotgun (WGS) entry which is preliminary data.</text>
</comment>
<sequence>MQIKRECVRGKSKSRGQKPICCNYKEEGRLKRDYPWRRAKQVELSGNAVVAEGSYEGGDILTPVGDGNACTKIFITSGTSDRGHMQVEKLGRKGKLGSEWRSKFLRWNNLQTGDRHSEQFISLEHCGLAELVVSCDAEVGNTTCRNVSFGGYTIVKLRMPGTSEEANGGLDLSDRIG</sequence>
<dbReference type="Proteomes" id="UP000233551">
    <property type="component" value="Unassembled WGS sequence"/>
</dbReference>
<accession>A0A2I0KCT8</accession>
<gene>
    <name evidence="1" type="ORF">CRG98_013605</name>
</gene>
<keyword evidence="2" id="KW-1185">Reference proteome</keyword>
<evidence type="ECO:0000313" key="1">
    <source>
        <dbReference type="EMBL" id="PKI66020.1"/>
    </source>
</evidence>
<name>A0A2I0KCT8_PUNGR</name>
<dbReference type="EMBL" id="PGOL01000697">
    <property type="protein sequence ID" value="PKI66020.1"/>
    <property type="molecule type" value="Genomic_DNA"/>
</dbReference>
<organism evidence="1 2">
    <name type="scientific">Punica granatum</name>
    <name type="common">Pomegranate</name>
    <dbReference type="NCBI Taxonomy" id="22663"/>
    <lineage>
        <taxon>Eukaryota</taxon>
        <taxon>Viridiplantae</taxon>
        <taxon>Streptophyta</taxon>
        <taxon>Embryophyta</taxon>
        <taxon>Tracheophyta</taxon>
        <taxon>Spermatophyta</taxon>
        <taxon>Magnoliopsida</taxon>
        <taxon>eudicotyledons</taxon>
        <taxon>Gunneridae</taxon>
        <taxon>Pentapetalae</taxon>
        <taxon>rosids</taxon>
        <taxon>malvids</taxon>
        <taxon>Myrtales</taxon>
        <taxon>Lythraceae</taxon>
        <taxon>Punica</taxon>
    </lineage>
</organism>
<protein>
    <submittedName>
        <fullName evidence="1">Uncharacterized protein</fullName>
    </submittedName>
</protein>
<reference evidence="1 2" key="1">
    <citation type="submission" date="2017-11" db="EMBL/GenBank/DDBJ databases">
        <title>De-novo sequencing of pomegranate (Punica granatum L.) genome.</title>
        <authorList>
            <person name="Akparov Z."/>
            <person name="Amiraslanov A."/>
            <person name="Hajiyeva S."/>
            <person name="Abbasov M."/>
            <person name="Kaur K."/>
            <person name="Hamwieh A."/>
            <person name="Solovyev V."/>
            <person name="Salamov A."/>
            <person name="Braich B."/>
            <person name="Kosarev P."/>
            <person name="Mahmoud A."/>
            <person name="Hajiyev E."/>
            <person name="Babayeva S."/>
            <person name="Izzatullayeva V."/>
            <person name="Mammadov A."/>
            <person name="Mammadov A."/>
            <person name="Sharifova S."/>
            <person name="Ojaghi J."/>
            <person name="Eynullazada K."/>
            <person name="Bayramov B."/>
            <person name="Abdulazimova A."/>
            <person name="Shahmuradov I."/>
        </authorList>
    </citation>
    <scope>NUCLEOTIDE SEQUENCE [LARGE SCALE GENOMIC DNA]</scope>
    <source>
        <strain evidence="2">cv. AG2017</strain>
        <tissue evidence="1">Leaf</tissue>
    </source>
</reference>
<evidence type="ECO:0000313" key="2">
    <source>
        <dbReference type="Proteomes" id="UP000233551"/>
    </source>
</evidence>